<dbReference type="Gene3D" id="1.25.10.10">
    <property type="entry name" value="Leucine-rich Repeat Variant"/>
    <property type="match status" value="1"/>
</dbReference>
<dbReference type="InterPro" id="IPR011989">
    <property type="entry name" value="ARM-like"/>
</dbReference>
<gene>
    <name evidence="3" type="ORF">NSK_003054</name>
</gene>
<dbReference type="InterPro" id="IPR016024">
    <property type="entry name" value="ARM-type_fold"/>
</dbReference>
<feature type="compositionally biased region" description="Low complexity" evidence="2">
    <location>
        <begin position="542"/>
        <end position="551"/>
    </location>
</feature>
<dbReference type="OrthoDB" id="151467at2759"/>
<comment type="caution">
    <text evidence="3">The sequence shown here is derived from an EMBL/GenBank/DDBJ whole genome shotgun (WGS) entry which is preliminary data.</text>
</comment>
<dbReference type="EMBL" id="SDOX01000011">
    <property type="protein sequence ID" value="TFJ85545.1"/>
    <property type="molecule type" value="Genomic_DNA"/>
</dbReference>
<evidence type="ECO:0000256" key="1">
    <source>
        <dbReference type="PROSITE-ProRule" id="PRU00259"/>
    </source>
</evidence>
<dbReference type="Proteomes" id="UP000355283">
    <property type="component" value="Unassembled WGS sequence"/>
</dbReference>
<dbReference type="SMART" id="SM00185">
    <property type="entry name" value="ARM"/>
    <property type="match status" value="2"/>
</dbReference>
<keyword evidence="4" id="KW-1185">Reference proteome</keyword>
<feature type="region of interest" description="Disordered" evidence="2">
    <location>
        <begin position="1"/>
        <end position="37"/>
    </location>
</feature>
<dbReference type="SUPFAM" id="SSF48371">
    <property type="entry name" value="ARM repeat"/>
    <property type="match status" value="1"/>
</dbReference>
<proteinExistence type="predicted"/>
<dbReference type="PROSITE" id="PS50176">
    <property type="entry name" value="ARM_REPEAT"/>
    <property type="match status" value="1"/>
</dbReference>
<accession>A0A4D9D7U2</accession>
<feature type="repeat" description="ARM" evidence="1">
    <location>
        <begin position="473"/>
        <end position="517"/>
    </location>
</feature>
<organism evidence="3 4">
    <name type="scientific">Nannochloropsis salina CCMP1776</name>
    <dbReference type="NCBI Taxonomy" id="1027361"/>
    <lineage>
        <taxon>Eukaryota</taxon>
        <taxon>Sar</taxon>
        <taxon>Stramenopiles</taxon>
        <taxon>Ochrophyta</taxon>
        <taxon>Eustigmatophyceae</taxon>
        <taxon>Eustigmatales</taxon>
        <taxon>Monodopsidaceae</taxon>
        <taxon>Microchloropsis</taxon>
        <taxon>Microchloropsis salina</taxon>
    </lineage>
</organism>
<reference evidence="3 4" key="1">
    <citation type="submission" date="2019-01" db="EMBL/GenBank/DDBJ databases">
        <title>Nuclear Genome Assembly of the Microalgal Biofuel strain Nannochloropsis salina CCMP1776.</title>
        <authorList>
            <person name="Hovde B."/>
        </authorList>
    </citation>
    <scope>NUCLEOTIDE SEQUENCE [LARGE SCALE GENOMIC DNA]</scope>
    <source>
        <strain evidence="3 4">CCMP1776</strain>
    </source>
</reference>
<evidence type="ECO:0008006" key="5">
    <source>
        <dbReference type="Google" id="ProtNLM"/>
    </source>
</evidence>
<dbReference type="Pfam" id="PF00514">
    <property type="entry name" value="Arm"/>
    <property type="match status" value="1"/>
</dbReference>
<feature type="region of interest" description="Disordered" evidence="2">
    <location>
        <begin position="532"/>
        <end position="551"/>
    </location>
</feature>
<feature type="compositionally biased region" description="Low complexity" evidence="2">
    <location>
        <begin position="17"/>
        <end position="37"/>
    </location>
</feature>
<sequence length="628" mass="67485">MEGSSNRWNSKHQLHTQQQFFSRSPSPSLSNTSNNSPFADAVLHQQQLYQHSHPDDPLHYSRRSRAEVSRIPIDAVAGPSTGGAAFGDDYPLHRSVMAVSRGGHSTVGNNQGGVEVAAPPALPFLPASTATPFSAAYFGGARYSPTGLPLADLAPLKFIKDESSANRYSTGSSSGSSSISGNSLAAVSPSVMHGEVEDAVGVKTFLSMSNGNSSTAMLEWRSVPALPLYLEPNNHAMLAPVVEAKSDTEKMNFLTSIMKLVERTFARCHVDYVFKADKCKWKAARHRAMSRVDFRCRVYREGGTNTGLVVEFQKRLGDYFLMRDVMESFLAGAEQAGLVRVTGGHGSAESQGSLYHTNIPSEHAVFASTDLFQNLGGSGSAANFLSPPSFGRSFTASANESLLHTKSSGMSADSHVASPVHADPVAYASDSAVLAPLLEMATGDCDLARLEGVLGLAKLSVLEDNRAVLKDAGAIPILVSIIKHMHIEPAVRQAAVTALSNLSESASCKHPLVEAGVVRSLLRLTEQTTKKGAVQKRGYHQSSSTSSTGSMASSWNVLVSRCLYMDLEIGRESARTLANLSEEHAAVMIRDLGRDGVKEFLKSVDSVEDERLRMHARRFKTRMGQVVC</sequence>
<evidence type="ECO:0000313" key="4">
    <source>
        <dbReference type="Proteomes" id="UP000355283"/>
    </source>
</evidence>
<evidence type="ECO:0000313" key="3">
    <source>
        <dbReference type="EMBL" id="TFJ85545.1"/>
    </source>
</evidence>
<protein>
    <recommendedName>
        <fullName evidence="5">Armadillo-type fold</fullName>
    </recommendedName>
</protein>
<dbReference type="InterPro" id="IPR000225">
    <property type="entry name" value="Armadillo"/>
</dbReference>
<name>A0A4D9D7U2_9STRA</name>
<evidence type="ECO:0000256" key="2">
    <source>
        <dbReference type="SAM" id="MobiDB-lite"/>
    </source>
</evidence>
<dbReference type="AlphaFoldDB" id="A0A4D9D7U2"/>